<feature type="region of interest" description="Disordered" evidence="2">
    <location>
        <begin position="379"/>
        <end position="405"/>
    </location>
</feature>
<evidence type="ECO:0000313" key="3">
    <source>
        <dbReference type="EMBL" id="SVA51608.1"/>
    </source>
</evidence>
<dbReference type="PANTHER" id="PTHR48207">
    <property type="entry name" value="SUCCINATE--HYDROXYMETHYLGLUTARATE COA-TRANSFERASE"/>
    <property type="match status" value="1"/>
</dbReference>
<dbReference type="Gene3D" id="3.30.1540.10">
    <property type="entry name" value="formyl-coa transferase, domain 3"/>
    <property type="match status" value="1"/>
</dbReference>
<gene>
    <name evidence="3" type="ORF">METZ01_LOCUS104462</name>
</gene>
<evidence type="ECO:0000256" key="2">
    <source>
        <dbReference type="SAM" id="MobiDB-lite"/>
    </source>
</evidence>
<evidence type="ECO:0000256" key="1">
    <source>
        <dbReference type="ARBA" id="ARBA00022679"/>
    </source>
</evidence>
<dbReference type="InterPro" id="IPR003673">
    <property type="entry name" value="CoA-Trfase_fam_III"/>
</dbReference>
<dbReference type="SUPFAM" id="SSF89796">
    <property type="entry name" value="CoA-transferase family III (CaiB/BaiF)"/>
    <property type="match status" value="1"/>
</dbReference>
<accession>A0A381WHM5</accession>
<dbReference type="Gene3D" id="3.40.50.10540">
    <property type="entry name" value="Crotonobetainyl-coa:carnitine coa-transferase, domain 1"/>
    <property type="match status" value="1"/>
</dbReference>
<dbReference type="EMBL" id="UINC01011738">
    <property type="protein sequence ID" value="SVA51608.1"/>
    <property type="molecule type" value="Genomic_DNA"/>
</dbReference>
<dbReference type="Pfam" id="PF02515">
    <property type="entry name" value="CoA_transf_3"/>
    <property type="match status" value="1"/>
</dbReference>
<organism evidence="3">
    <name type="scientific">marine metagenome</name>
    <dbReference type="NCBI Taxonomy" id="408172"/>
    <lineage>
        <taxon>unclassified sequences</taxon>
        <taxon>metagenomes</taxon>
        <taxon>ecological metagenomes</taxon>
    </lineage>
</organism>
<dbReference type="InterPro" id="IPR050483">
    <property type="entry name" value="CoA-transferase_III_domain"/>
</dbReference>
<dbReference type="AlphaFoldDB" id="A0A381WHM5"/>
<proteinExistence type="predicted"/>
<name>A0A381WHM5_9ZZZZ</name>
<reference evidence="3" key="1">
    <citation type="submission" date="2018-05" db="EMBL/GenBank/DDBJ databases">
        <authorList>
            <person name="Lanie J.A."/>
            <person name="Ng W.-L."/>
            <person name="Kazmierczak K.M."/>
            <person name="Andrzejewski T.M."/>
            <person name="Davidsen T.M."/>
            <person name="Wayne K.J."/>
            <person name="Tettelin H."/>
            <person name="Glass J.I."/>
            <person name="Rusch D."/>
            <person name="Podicherti R."/>
            <person name="Tsui H.-C.T."/>
            <person name="Winkler M.E."/>
        </authorList>
    </citation>
    <scope>NUCLEOTIDE SEQUENCE</scope>
</reference>
<dbReference type="InterPro" id="IPR023606">
    <property type="entry name" value="CoA-Trfase_III_dom_1_sf"/>
</dbReference>
<feature type="non-terminal residue" evidence="3">
    <location>
        <position position="1"/>
    </location>
</feature>
<keyword evidence="1" id="KW-0808">Transferase</keyword>
<evidence type="ECO:0008006" key="4">
    <source>
        <dbReference type="Google" id="ProtNLM"/>
    </source>
</evidence>
<sequence length="405" mass="44115">VLQGASIGVSSILSSREKSQTQERPLPLSGIQVLEIGTSVAAPYAGWVLAALGANVTKIERPGRGDDIRYWGPPFWRETSTMFHTFNRGKHSLEVDLKNAGEVQQLRDWITRKADVVLQNLRPGVVERAGLDAVQLCQLNPRLVYCNVRAYGATGPLRDHPGYDPLMQAFAGLMSVTGEGDERPVRVGTSIIDKGTGLWCVIGILTMLEQRHRTGQGGVVDTALLETALAWMGFHVTDLQATGKIPVAQGSGVRGIAPYQAYRCSDGYLMVAAANDRLFAALVRALGHADWSNDSRFATNPDRYRNLDALNAIMDPIFLAEPRSLWQERLSAAGVPCAPLQTLDEVVDHPQVEALGLIEKFDDDDIPMVGVPLRFNDHRPPPAAGAPELGDYNAAFKRSSGEEIE</sequence>
<dbReference type="InterPro" id="IPR044855">
    <property type="entry name" value="CoA-Trfase_III_dom3_sf"/>
</dbReference>
<dbReference type="GO" id="GO:0008410">
    <property type="term" value="F:CoA-transferase activity"/>
    <property type="evidence" value="ECO:0007669"/>
    <property type="project" value="TreeGrafter"/>
</dbReference>
<protein>
    <recommendedName>
        <fullName evidence="4">CoA transferase</fullName>
    </recommendedName>
</protein>
<dbReference type="PANTHER" id="PTHR48207:SF3">
    <property type="entry name" value="SUCCINATE--HYDROXYMETHYLGLUTARATE COA-TRANSFERASE"/>
    <property type="match status" value="1"/>
</dbReference>